<dbReference type="SUPFAM" id="SSF56281">
    <property type="entry name" value="Metallo-hydrolase/oxidoreductase"/>
    <property type="match status" value="1"/>
</dbReference>
<sequence>MSTREQTAGHVEPGGPGWSVDLGPARVRKISVSDMDNNVYLITCTTTGERLLVDAADDADRILELLREDDGTTELGQVLTTHSHWDHHRALAQVVQATGARTLAGVADADDLPVPVDVRLGDGGLLRVGNMVLDIISLRGHTPGSVALALSTAADQESTLLFTGDSLFPGGPGKTQTPEDFSTLMGDLEERVFAVYADHAVVLPGHGDNTTLGAERGQLPQWRARGW</sequence>
<feature type="domain" description="Metallo-beta-lactamase" evidence="1">
    <location>
        <begin position="36"/>
        <end position="206"/>
    </location>
</feature>
<dbReference type="InterPro" id="IPR036866">
    <property type="entry name" value="RibonucZ/Hydroxyglut_hydro"/>
</dbReference>
<dbReference type="PANTHER" id="PTHR46233">
    <property type="entry name" value="HYDROXYACYLGLUTATHIONE HYDROLASE GLOC"/>
    <property type="match status" value="1"/>
</dbReference>
<dbReference type="KEGG" id="serw:FY030_08530"/>
<evidence type="ECO:0000259" key="1">
    <source>
        <dbReference type="SMART" id="SM00849"/>
    </source>
</evidence>
<dbReference type="RefSeq" id="WP_158061138.1">
    <property type="nucleotide sequence ID" value="NZ_CP044427.1"/>
</dbReference>
<dbReference type="InterPro" id="IPR051453">
    <property type="entry name" value="MBL_Glyoxalase_II"/>
</dbReference>
<dbReference type="Pfam" id="PF00753">
    <property type="entry name" value="Lactamase_B"/>
    <property type="match status" value="1"/>
</dbReference>
<protein>
    <submittedName>
        <fullName evidence="2">MBL fold metallo-hydrolase</fullName>
    </submittedName>
</protein>
<proteinExistence type="predicted"/>
<dbReference type="GO" id="GO:0016787">
    <property type="term" value="F:hydrolase activity"/>
    <property type="evidence" value="ECO:0007669"/>
    <property type="project" value="UniProtKB-KW"/>
</dbReference>
<name>A0A5J6V6T9_9MICO</name>
<reference evidence="2 3" key="1">
    <citation type="submission" date="2019-09" db="EMBL/GenBank/DDBJ databases">
        <title>Serinicoccus pratensis sp. nov., isolated from meadow soil.</title>
        <authorList>
            <person name="Zhang W."/>
        </authorList>
    </citation>
    <scope>NUCLEOTIDE SEQUENCE [LARGE SCALE GENOMIC DNA]</scope>
    <source>
        <strain evidence="2 3">W204</strain>
    </source>
</reference>
<dbReference type="CDD" id="cd06262">
    <property type="entry name" value="metallo-hydrolase-like_MBL-fold"/>
    <property type="match status" value="1"/>
</dbReference>
<accession>A0A5J6V6T9</accession>
<evidence type="ECO:0000313" key="2">
    <source>
        <dbReference type="EMBL" id="QFG68752.1"/>
    </source>
</evidence>
<dbReference type="InterPro" id="IPR001279">
    <property type="entry name" value="Metallo-B-lactamas"/>
</dbReference>
<dbReference type="AlphaFoldDB" id="A0A5J6V6T9"/>
<organism evidence="2 3">
    <name type="scientific">Ornithinimicrobium pratense</name>
    <dbReference type="NCBI Taxonomy" id="2593973"/>
    <lineage>
        <taxon>Bacteria</taxon>
        <taxon>Bacillati</taxon>
        <taxon>Actinomycetota</taxon>
        <taxon>Actinomycetes</taxon>
        <taxon>Micrococcales</taxon>
        <taxon>Ornithinimicrobiaceae</taxon>
        <taxon>Ornithinimicrobium</taxon>
    </lineage>
</organism>
<evidence type="ECO:0000313" key="3">
    <source>
        <dbReference type="Proteomes" id="UP000326546"/>
    </source>
</evidence>
<dbReference type="SMART" id="SM00849">
    <property type="entry name" value="Lactamase_B"/>
    <property type="match status" value="1"/>
</dbReference>
<dbReference type="PANTHER" id="PTHR46233:SF1">
    <property type="entry name" value="CONSERVED PROTEIN"/>
    <property type="match status" value="1"/>
</dbReference>
<keyword evidence="2" id="KW-0378">Hydrolase</keyword>
<dbReference type="EMBL" id="CP044427">
    <property type="protein sequence ID" value="QFG68752.1"/>
    <property type="molecule type" value="Genomic_DNA"/>
</dbReference>
<dbReference type="Gene3D" id="3.60.15.10">
    <property type="entry name" value="Ribonuclease Z/Hydroxyacylglutathione hydrolase-like"/>
    <property type="match status" value="1"/>
</dbReference>
<keyword evidence="3" id="KW-1185">Reference proteome</keyword>
<gene>
    <name evidence="2" type="ORF">FY030_08530</name>
</gene>
<dbReference type="Proteomes" id="UP000326546">
    <property type="component" value="Chromosome"/>
</dbReference>
<dbReference type="OrthoDB" id="2971563at2"/>